<evidence type="ECO:0000256" key="9">
    <source>
        <dbReference type="ARBA" id="ARBA00022975"/>
    </source>
</evidence>
<dbReference type="UniPathway" id="UPA00159">
    <property type="reaction ID" value="UER00277"/>
</dbReference>
<dbReference type="Gene3D" id="3.40.50.300">
    <property type="entry name" value="P-loop containing nucleotide triphosphate hydrolases"/>
    <property type="match status" value="1"/>
</dbReference>
<feature type="binding site" evidence="11">
    <location>
        <position position="70"/>
    </location>
    <ligand>
        <name>Mg(2+)</name>
        <dbReference type="ChEBI" id="CHEBI:18420"/>
    </ligand>
</feature>
<evidence type="ECO:0000256" key="2">
    <source>
        <dbReference type="ARBA" id="ARBA00007533"/>
    </source>
</evidence>
<feature type="binding site" evidence="11">
    <location>
        <begin position="186"/>
        <end position="191"/>
    </location>
    <ligand>
        <name>UTP</name>
        <dbReference type="ChEBI" id="CHEBI:46398"/>
    </ligand>
</feature>
<proteinExistence type="inferred from homology"/>
<name>A0A7J2THJ2_ARCFL</name>
<dbReference type="CDD" id="cd01746">
    <property type="entry name" value="GATase1_CTP_Synthase"/>
    <property type="match status" value="1"/>
</dbReference>
<accession>A0A7J2THJ2</accession>
<protein>
    <recommendedName>
        <fullName evidence="11">CTP synthase</fullName>
        <ecNumber evidence="11">6.3.4.2</ecNumber>
    </recommendedName>
    <alternativeName>
        <fullName evidence="11">Cytidine 5'-triphosphate synthase</fullName>
    </alternativeName>
    <alternativeName>
        <fullName evidence="11">Cytidine triphosphate synthetase</fullName>
        <shortName evidence="11">CTP synthetase</shortName>
        <shortName evidence="11">CTPS</shortName>
    </alternativeName>
    <alternativeName>
        <fullName evidence="11">UTP--ammonia ligase</fullName>
    </alternativeName>
</protein>
<sequence length="529" mass="60188">MKFIVVTGGVMSGLGKGITAASIGRILIDLGYKVVPIKIDPYINIDAGTMNPFQHGEVFVLKDGTEVDLDLGHYERFMEIELTGEHNITTGKIYKRVIEKERRGEYLGQTVQIIPHVTDEIKSWIREVARKNNADICLIEIGGTVGDIESMPFLEAIRQMRMEEKEEDFLLVHVTLVPLDAGGEQKTKPTQHSVKELRELGLYPDIIVGRCREKLKQSTKRKIALFCDVDENAVISNEDCDIYEVPIKFKEEKIDLVILEKLKLEKRKESDEWERLVKRMKELKEEVSIAIVGKYVDVKDAYISIREALKHAGISVGCKVNYIWIDAEKLEKEDVSLDCDGILIPGGFGKRGAEGKIKAIKYAREKNIPFLGICFGFQLAVVEFARNVCNLNANSAEIDRSGHCVIDLLPEQRNVTELGGTMRLGEMEINVKPGTILHRLYGREKIFERHRHRFEVNPEYVPLLEEKGLVFSAFSDNGRRMEALEIPDHRFFIGTQFHPEFKSRPLSPSPPFVGFVRSALDFKRERETS</sequence>
<gene>
    <name evidence="11 15" type="primary">pyrG</name>
    <name evidence="15" type="ORF">ENP88_02685</name>
</gene>
<feature type="active site" evidence="11">
    <location>
        <position position="500"/>
    </location>
</feature>
<feature type="binding site" evidence="11">
    <location>
        <begin position="186"/>
        <end position="191"/>
    </location>
    <ligand>
        <name>CTP</name>
        <dbReference type="ChEBI" id="CHEBI:37563"/>
        <note>allosteric inhibitor</note>
    </ligand>
</feature>
<dbReference type="EC" id="6.3.4.2" evidence="11"/>
<feature type="coiled-coil region" evidence="12">
    <location>
        <begin position="259"/>
        <end position="286"/>
    </location>
</feature>
<evidence type="ECO:0000256" key="1">
    <source>
        <dbReference type="ARBA" id="ARBA00005171"/>
    </source>
</evidence>
<comment type="catalytic activity">
    <reaction evidence="11">
        <text>L-glutamine + H2O = L-glutamate + NH4(+)</text>
        <dbReference type="Rhea" id="RHEA:15889"/>
        <dbReference type="ChEBI" id="CHEBI:15377"/>
        <dbReference type="ChEBI" id="CHEBI:28938"/>
        <dbReference type="ChEBI" id="CHEBI:29985"/>
        <dbReference type="ChEBI" id="CHEBI:58359"/>
    </reaction>
</comment>
<dbReference type="SUPFAM" id="SSF52317">
    <property type="entry name" value="Class I glutamine amidotransferase-like"/>
    <property type="match status" value="1"/>
</dbReference>
<dbReference type="Pfam" id="PF06418">
    <property type="entry name" value="CTP_synth_N"/>
    <property type="match status" value="1"/>
</dbReference>
<dbReference type="InterPro" id="IPR027417">
    <property type="entry name" value="P-loop_NTPase"/>
</dbReference>
<dbReference type="PROSITE" id="PS51273">
    <property type="entry name" value="GATASE_TYPE_1"/>
    <property type="match status" value="1"/>
</dbReference>
<evidence type="ECO:0000256" key="7">
    <source>
        <dbReference type="ARBA" id="ARBA00022842"/>
    </source>
</evidence>
<dbReference type="GO" id="GO:0044210">
    <property type="term" value="P:'de novo' CTP biosynthetic process"/>
    <property type="evidence" value="ECO:0007669"/>
    <property type="project" value="UniProtKB-UniRule"/>
</dbReference>
<dbReference type="GO" id="GO:0046872">
    <property type="term" value="F:metal ion binding"/>
    <property type="evidence" value="ECO:0007669"/>
    <property type="project" value="UniProtKB-KW"/>
</dbReference>
<feature type="binding site" evidence="11">
    <location>
        <begin position="13"/>
        <end position="18"/>
    </location>
    <ligand>
        <name>ATP</name>
        <dbReference type="ChEBI" id="CHEBI:30616"/>
    </ligand>
</feature>
<reference evidence="15" key="1">
    <citation type="journal article" date="2020" name="mSystems">
        <title>Genome- and Community-Level Interaction Insights into Carbon Utilization and Element Cycling Functions of Hydrothermarchaeota in Hydrothermal Sediment.</title>
        <authorList>
            <person name="Zhou Z."/>
            <person name="Liu Y."/>
            <person name="Xu W."/>
            <person name="Pan J."/>
            <person name="Luo Z.H."/>
            <person name="Li M."/>
        </authorList>
    </citation>
    <scope>NUCLEOTIDE SEQUENCE [LARGE SCALE GENOMIC DNA]</scope>
    <source>
        <strain evidence="15">SpSt-26</strain>
    </source>
</reference>
<dbReference type="Gene3D" id="3.40.50.880">
    <property type="match status" value="1"/>
</dbReference>
<comment type="caution">
    <text evidence="15">The sequence shown here is derived from an EMBL/GenBank/DDBJ whole genome shotgun (WGS) entry which is preliminary data.</text>
</comment>
<comment type="similarity">
    <text evidence="2 11">Belongs to the CTP synthase family.</text>
</comment>
<keyword evidence="5 11" id="KW-0547">Nucleotide-binding</keyword>
<comment type="function">
    <text evidence="11">Catalyzes the ATP-dependent amination of UTP to CTP with either L-glutamine or ammonia as the source of nitrogen. Regulates intracellular CTP levels through interactions with the four ribonucleotide triphosphates.</text>
</comment>
<feature type="binding site" evidence="11">
    <location>
        <position position="222"/>
    </location>
    <ligand>
        <name>UTP</name>
        <dbReference type="ChEBI" id="CHEBI:46398"/>
    </ligand>
</feature>
<comment type="miscellaneous">
    <text evidence="11">CTPSs have evolved a hybrid strategy for distinguishing between UTP and CTP. The overlapping regions of the product feedback inhibitory and substrate sites recognize a common feature in both compounds, the triphosphate moiety. To differentiate isosteric substrate and product pyrimidine rings, an additional pocket far from the expected kinase/ligase catalytic site, specifically recognizes the cytosine and ribose portions of the product inhibitor.</text>
</comment>
<dbReference type="FunFam" id="3.40.50.300:FF:000009">
    <property type="entry name" value="CTP synthase"/>
    <property type="match status" value="1"/>
</dbReference>
<dbReference type="InterPro" id="IPR033828">
    <property type="entry name" value="GATase1_CTP_Synthase"/>
</dbReference>
<evidence type="ECO:0000256" key="5">
    <source>
        <dbReference type="ARBA" id="ARBA00022741"/>
    </source>
</evidence>
<comment type="catalytic activity">
    <reaction evidence="11">
        <text>UTP + NH4(+) + ATP = CTP + ADP + phosphate + 2 H(+)</text>
        <dbReference type="Rhea" id="RHEA:16597"/>
        <dbReference type="ChEBI" id="CHEBI:15378"/>
        <dbReference type="ChEBI" id="CHEBI:28938"/>
        <dbReference type="ChEBI" id="CHEBI:30616"/>
        <dbReference type="ChEBI" id="CHEBI:37563"/>
        <dbReference type="ChEBI" id="CHEBI:43474"/>
        <dbReference type="ChEBI" id="CHEBI:46398"/>
        <dbReference type="ChEBI" id="CHEBI:456216"/>
    </reaction>
</comment>
<feature type="binding site" evidence="11">
    <location>
        <begin position="375"/>
        <end position="378"/>
    </location>
    <ligand>
        <name>L-glutamine</name>
        <dbReference type="ChEBI" id="CHEBI:58359"/>
    </ligand>
</feature>
<feature type="binding site" evidence="11">
    <location>
        <position position="347"/>
    </location>
    <ligand>
        <name>L-glutamine</name>
        <dbReference type="ChEBI" id="CHEBI:58359"/>
    </ligand>
</feature>
<keyword evidence="6 11" id="KW-0067">ATP-binding</keyword>
<feature type="binding site" evidence="11">
    <location>
        <position position="453"/>
    </location>
    <ligand>
        <name>L-glutamine</name>
        <dbReference type="ChEBI" id="CHEBI:58359"/>
    </ligand>
</feature>
<dbReference type="InterPro" id="IPR017456">
    <property type="entry name" value="CTP_synthase_N"/>
</dbReference>
<feature type="binding site" evidence="11">
    <location>
        <position position="12"/>
    </location>
    <ligand>
        <name>UTP</name>
        <dbReference type="ChEBI" id="CHEBI:46398"/>
    </ligand>
</feature>
<dbReference type="Pfam" id="PF00117">
    <property type="entry name" value="GATase"/>
    <property type="match status" value="1"/>
</dbReference>
<dbReference type="GO" id="GO:0003883">
    <property type="term" value="F:CTP synthase activity"/>
    <property type="evidence" value="ECO:0007669"/>
    <property type="project" value="UniProtKB-UniRule"/>
</dbReference>
<dbReference type="InterPro" id="IPR004468">
    <property type="entry name" value="CTP_synthase"/>
</dbReference>
<evidence type="ECO:0000256" key="11">
    <source>
        <dbReference type="HAMAP-Rule" id="MF_01227"/>
    </source>
</evidence>
<dbReference type="GO" id="GO:0042802">
    <property type="term" value="F:identical protein binding"/>
    <property type="evidence" value="ECO:0007669"/>
    <property type="project" value="TreeGrafter"/>
</dbReference>
<dbReference type="PANTHER" id="PTHR11550:SF0">
    <property type="entry name" value="CTP SYNTHASE-RELATED"/>
    <property type="match status" value="1"/>
</dbReference>
<dbReference type="InterPro" id="IPR017926">
    <property type="entry name" value="GATASE"/>
</dbReference>
<evidence type="ECO:0000256" key="8">
    <source>
        <dbReference type="ARBA" id="ARBA00022962"/>
    </source>
</evidence>
<dbReference type="AlphaFoldDB" id="A0A7J2THJ2"/>
<evidence type="ECO:0000256" key="10">
    <source>
        <dbReference type="ARBA" id="ARBA00047781"/>
    </source>
</evidence>
<dbReference type="HAMAP" id="MF_01227">
    <property type="entry name" value="PyrG"/>
    <property type="match status" value="1"/>
</dbReference>
<evidence type="ECO:0000259" key="13">
    <source>
        <dbReference type="Pfam" id="PF00117"/>
    </source>
</evidence>
<keyword evidence="3 11" id="KW-0436">Ligase</keyword>
<evidence type="ECO:0000256" key="12">
    <source>
        <dbReference type="SAM" id="Coils"/>
    </source>
</evidence>
<keyword evidence="9 11" id="KW-0665">Pyrimidine biosynthesis</keyword>
<evidence type="ECO:0000259" key="14">
    <source>
        <dbReference type="Pfam" id="PF06418"/>
    </source>
</evidence>
<dbReference type="NCBIfam" id="NF003792">
    <property type="entry name" value="PRK05380.1"/>
    <property type="match status" value="1"/>
</dbReference>
<feature type="binding site" evidence="11">
    <location>
        <begin position="147"/>
        <end position="149"/>
    </location>
    <ligand>
        <name>CTP</name>
        <dbReference type="ChEBI" id="CHEBI:37563"/>
        <note>allosteric inhibitor</note>
    </ligand>
</feature>
<feature type="binding site" evidence="11">
    <location>
        <position position="140"/>
    </location>
    <ligand>
        <name>Mg(2+)</name>
        <dbReference type="ChEBI" id="CHEBI:18420"/>
    </ligand>
</feature>
<organism evidence="15">
    <name type="scientific">Archaeoglobus fulgidus</name>
    <dbReference type="NCBI Taxonomy" id="2234"/>
    <lineage>
        <taxon>Archaea</taxon>
        <taxon>Methanobacteriati</taxon>
        <taxon>Methanobacteriota</taxon>
        <taxon>Archaeoglobi</taxon>
        <taxon>Archaeoglobales</taxon>
        <taxon>Archaeoglobaceae</taxon>
        <taxon>Archaeoglobus</taxon>
    </lineage>
</organism>
<comment type="catalytic activity">
    <reaction evidence="10 11">
        <text>UTP + L-glutamine + ATP + H2O = CTP + L-glutamate + ADP + phosphate + 2 H(+)</text>
        <dbReference type="Rhea" id="RHEA:26426"/>
        <dbReference type="ChEBI" id="CHEBI:15377"/>
        <dbReference type="ChEBI" id="CHEBI:15378"/>
        <dbReference type="ChEBI" id="CHEBI:29985"/>
        <dbReference type="ChEBI" id="CHEBI:30616"/>
        <dbReference type="ChEBI" id="CHEBI:37563"/>
        <dbReference type="ChEBI" id="CHEBI:43474"/>
        <dbReference type="ChEBI" id="CHEBI:46398"/>
        <dbReference type="ChEBI" id="CHEBI:58359"/>
        <dbReference type="ChEBI" id="CHEBI:456216"/>
        <dbReference type="EC" id="6.3.4.2"/>
    </reaction>
</comment>
<dbReference type="FunFam" id="3.40.50.880:FF:000002">
    <property type="entry name" value="CTP synthase"/>
    <property type="match status" value="1"/>
</dbReference>
<dbReference type="InterPro" id="IPR029062">
    <property type="entry name" value="Class_I_gatase-like"/>
</dbReference>
<dbReference type="EMBL" id="DSLA01000043">
    <property type="protein sequence ID" value="HEH35063.1"/>
    <property type="molecule type" value="Genomic_DNA"/>
</dbReference>
<feature type="domain" description="Glutamine amidotransferase" evidence="13">
    <location>
        <begin position="298"/>
        <end position="516"/>
    </location>
</feature>
<feature type="binding site" evidence="11">
    <location>
        <position position="397"/>
    </location>
    <ligand>
        <name>L-glutamine</name>
        <dbReference type="ChEBI" id="CHEBI:58359"/>
    </ligand>
</feature>
<comment type="activity regulation">
    <text evidence="11">Allosterically activated by GTP, when glutamine is the substrate; GTP has no effect on the reaction when ammonia is the substrate. The allosteric effector GTP functions by stabilizing the protein conformation that binds the tetrahedral intermediate(s) formed during glutamine hydrolysis. Inhibited by the product CTP, via allosteric rather than competitive inhibition.</text>
</comment>
<keyword evidence="12" id="KW-0175">Coiled coil</keyword>
<feature type="active site" evidence="11">
    <location>
        <position position="498"/>
    </location>
</feature>
<feature type="active site" description="Nucleophile; for glutamine hydrolysis" evidence="11">
    <location>
        <position position="374"/>
    </location>
</feature>
<feature type="binding site" evidence="11">
    <location>
        <position position="12"/>
    </location>
    <ligand>
        <name>CTP</name>
        <dbReference type="ChEBI" id="CHEBI:37563"/>
        <note>allosteric inhibitor</note>
    </ligand>
</feature>
<dbReference type="CDD" id="cd03113">
    <property type="entry name" value="CTPS_N"/>
    <property type="match status" value="1"/>
</dbReference>
<dbReference type="SUPFAM" id="SSF52540">
    <property type="entry name" value="P-loop containing nucleoside triphosphate hydrolases"/>
    <property type="match status" value="1"/>
</dbReference>
<comment type="caution">
    <text evidence="11">Lacks conserved residue(s) required for the propagation of feature annotation.</text>
</comment>
<keyword evidence="8 11" id="KW-0315">Glutamine amidotransferase</keyword>
<feature type="binding site" evidence="11">
    <location>
        <position position="222"/>
    </location>
    <ligand>
        <name>CTP</name>
        <dbReference type="ChEBI" id="CHEBI:37563"/>
        <note>allosteric inhibitor</note>
    </ligand>
</feature>
<feature type="binding site" evidence="11">
    <location>
        <position position="70"/>
    </location>
    <ligand>
        <name>ATP</name>
        <dbReference type="ChEBI" id="CHEBI:30616"/>
    </ligand>
</feature>
<keyword evidence="7 11" id="KW-0460">Magnesium</keyword>
<keyword evidence="4 11" id="KW-0479">Metal-binding</keyword>
<dbReference type="GO" id="GO:0005524">
    <property type="term" value="F:ATP binding"/>
    <property type="evidence" value="ECO:0007669"/>
    <property type="project" value="UniProtKB-KW"/>
</dbReference>
<evidence type="ECO:0000256" key="3">
    <source>
        <dbReference type="ARBA" id="ARBA00022598"/>
    </source>
</evidence>
<dbReference type="PANTHER" id="PTHR11550">
    <property type="entry name" value="CTP SYNTHASE"/>
    <property type="match status" value="1"/>
</dbReference>
<dbReference type="GO" id="GO:0097268">
    <property type="term" value="C:cytoophidium"/>
    <property type="evidence" value="ECO:0007669"/>
    <property type="project" value="UniProtKB-ARBA"/>
</dbReference>
<comment type="subunit">
    <text evidence="11">Homotetramer.</text>
</comment>
<evidence type="ECO:0000256" key="4">
    <source>
        <dbReference type="ARBA" id="ARBA00022723"/>
    </source>
</evidence>
<feature type="domain" description="CTP synthase N-terminal" evidence="14">
    <location>
        <begin position="2"/>
        <end position="264"/>
    </location>
</feature>
<feature type="region of interest" description="Amidoligase domain" evidence="11">
    <location>
        <begin position="1"/>
        <end position="264"/>
    </location>
</feature>
<dbReference type="NCBIfam" id="TIGR00337">
    <property type="entry name" value="PyrG"/>
    <property type="match status" value="1"/>
</dbReference>
<comment type="pathway">
    <text evidence="1 11">Pyrimidine metabolism; CTP biosynthesis via de novo pathway; CTP from UDP: step 2/2.</text>
</comment>
<evidence type="ECO:0000313" key="15">
    <source>
        <dbReference type="EMBL" id="HEH35063.1"/>
    </source>
</evidence>
<evidence type="ECO:0000256" key="6">
    <source>
        <dbReference type="ARBA" id="ARBA00022840"/>
    </source>
</evidence>
<dbReference type="GO" id="GO:0019856">
    <property type="term" value="P:pyrimidine nucleobase biosynthetic process"/>
    <property type="evidence" value="ECO:0007669"/>
    <property type="project" value="TreeGrafter"/>
</dbReference>